<feature type="transmembrane region" description="Helical" evidence="8">
    <location>
        <begin position="58"/>
        <end position="77"/>
    </location>
</feature>
<dbReference type="InterPro" id="IPR035906">
    <property type="entry name" value="MetI-like_sf"/>
</dbReference>
<proteinExistence type="inferred from homology"/>
<gene>
    <name evidence="11" type="ORF">APY04_1075</name>
</gene>
<evidence type="ECO:0000256" key="1">
    <source>
        <dbReference type="ARBA" id="ARBA00004429"/>
    </source>
</evidence>
<keyword evidence="2 8" id="KW-0813">Transport</keyword>
<dbReference type="SUPFAM" id="SSF161098">
    <property type="entry name" value="MetI-like"/>
    <property type="match status" value="1"/>
</dbReference>
<dbReference type="PATRIC" id="fig|121290.4.peg.2276"/>
<organism evidence="11 12">
    <name type="scientific">Hyphomicrobium sulfonivorans</name>
    <dbReference type="NCBI Taxonomy" id="121290"/>
    <lineage>
        <taxon>Bacteria</taxon>
        <taxon>Pseudomonadati</taxon>
        <taxon>Pseudomonadota</taxon>
        <taxon>Alphaproteobacteria</taxon>
        <taxon>Hyphomicrobiales</taxon>
        <taxon>Hyphomicrobiaceae</taxon>
        <taxon>Hyphomicrobium</taxon>
    </lineage>
</organism>
<evidence type="ECO:0000256" key="2">
    <source>
        <dbReference type="ARBA" id="ARBA00022448"/>
    </source>
</evidence>
<evidence type="ECO:0000256" key="9">
    <source>
        <dbReference type="SAM" id="MobiDB-lite"/>
    </source>
</evidence>
<dbReference type="Gene3D" id="1.10.3720.10">
    <property type="entry name" value="MetI-like"/>
    <property type="match status" value="1"/>
</dbReference>
<dbReference type="InterPro" id="IPR000515">
    <property type="entry name" value="MetI-like"/>
</dbReference>
<evidence type="ECO:0000256" key="3">
    <source>
        <dbReference type="ARBA" id="ARBA00022475"/>
    </source>
</evidence>
<dbReference type="CDD" id="cd06261">
    <property type="entry name" value="TM_PBP2"/>
    <property type="match status" value="1"/>
</dbReference>
<feature type="domain" description="ABC transmembrane type-1" evidence="10">
    <location>
        <begin position="205"/>
        <end position="397"/>
    </location>
</feature>
<protein>
    <submittedName>
        <fullName evidence="11">Oligopeptide transport system permease protein OppC</fullName>
    </submittedName>
</protein>
<feature type="transmembrane region" description="Helical" evidence="8">
    <location>
        <begin position="318"/>
        <end position="351"/>
    </location>
</feature>
<evidence type="ECO:0000313" key="11">
    <source>
        <dbReference type="EMBL" id="KWT70250.1"/>
    </source>
</evidence>
<feature type="transmembrane region" description="Helical" evidence="8">
    <location>
        <begin position="253"/>
        <end position="278"/>
    </location>
</feature>
<evidence type="ECO:0000259" key="10">
    <source>
        <dbReference type="PROSITE" id="PS50928"/>
    </source>
</evidence>
<dbReference type="GO" id="GO:0055085">
    <property type="term" value="P:transmembrane transport"/>
    <property type="evidence" value="ECO:0007669"/>
    <property type="project" value="InterPro"/>
</dbReference>
<dbReference type="FunFam" id="1.10.3720.10:FF:000005">
    <property type="entry name" value="Microcin C ABC transporter permease"/>
    <property type="match status" value="1"/>
</dbReference>
<sequence length="407" mass="45360">MTDLRALETPLPQSQPPPREEHKRLPEWISRRLPSGDKLSPINQRRWANFKANRRGFWSLRIFLALFLLSLFAEFIANDRPLLISYKGEILSPVLFNYPESKFGGFLAITDYKDPVILDEIKSNGWVLWPPIRYSYDTINKDYPGRKGPDGLCLGYPAPPPWASSAPLCDAPAEQLARFNALGNTNWLGLDNQGRDVVARVIYGFRISVLFGLILALLSATVGVTAGAIQGYFGGKTDLIFQRFLEIWSSIPSLFVLIIISSVLIPGFWTLLGVLLLFEWVNLVGVVRAEFLRARNFEYVNAARALGLSHRKIMVKHLLPNAMVATLTFLPFQLSGSIAALTALDFLGLGLPPGSPSLGELLLQGKRHLEAPWLGLTGFFTVAIMLSLLIFIGEAVRDALDPRKTFR</sequence>
<dbReference type="RefSeq" id="WP_083509501.1">
    <property type="nucleotide sequence ID" value="NZ_LMTR01000033.1"/>
</dbReference>
<keyword evidence="12" id="KW-1185">Reference proteome</keyword>
<keyword evidence="7 8" id="KW-0472">Membrane</keyword>
<evidence type="ECO:0000256" key="4">
    <source>
        <dbReference type="ARBA" id="ARBA00022519"/>
    </source>
</evidence>
<name>A0A109BKP2_HYPSL</name>
<dbReference type="GO" id="GO:0005886">
    <property type="term" value="C:plasma membrane"/>
    <property type="evidence" value="ECO:0007669"/>
    <property type="project" value="UniProtKB-SubCell"/>
</dbReference>
<feature type="transmembrane region" description="Helical" evidence="8">
    <location>
        <begin position="209"/>
        <end position="233"/>
    </location>
</feature>
<accession>A0A109BKP2</accession>
<evidence type="ECO:0000313" key="12">
    <source>
        <dbReference type="Proteomes" id="UP000059074"/>
    </source>
</evidence>
<comment type="caution">
    <text evidence="11">The sequence shown here is derived from an EMBL/GenBank/DDBJ whole genome shotgun (WGS) entry which is preliminary data.</text>
</comment>
<dbReference type="PROSITE" id="PS50928">
    <property type="entry name" value="ABC_TM1"/>
    <property type="match status" value="1"/>
</dbReference>
<comment type="subcellular location">
    <subcellularLocation>
        <location evidence="1">Cell inner membrane</location>
        <topology evidence="1">Multi-pass membrane protein</topology>
    </subcellularLocation>
    <subcellularLocation>
        <location evidence="8">Cell membrane</location>
        <topology evidence="8">Multi-pass membrane protein</topology>
    </subcellularLocation>
</comment>
<dbReference type="PANTHER" id="PTHR30325:SF0">
    <property type="entry name" value="INNER MEMBRANE ABC TRANSPORTER PERMEASE PROTEIN YEJE"/>
    <property type="match status" value="1"/>
</dbReference>
<feature type="transmembrane region" description="Helical" evidence="8">
    <location>
        <begin position="371"/>
        <end position="393"/>
    </location>
</feature>
<evidence type="ECO:0000256" key="5">
    <source>
        <dbReference type="ARBA" id="ARBA00022692"/>
    </source>
</evidence>
<keyword evidence="3" id="KW-1003">Cell membrane</keyword>
<dbReference type="EMBL" id="LMTR01000033">
    <property type="protein sequence ID" value="KWT70250.1"/>
    <property type="molecule type" value="Genomic_DNA"/>
</dbReference>
<dbReference type="Pfam" id="PF00528">
    <property type="entry name" value="BPD_transp_1"/>
    <property type="match status" value="1"/>
</dbReference>
<keyword evidence="5 8" id="KW-0812">Transmembrane</keyword>
<dbReference type="STRING" id="121290.APY04_1075"/>
<dbReference type="OrthoDB" id="9766870at2"/>
<dbReference type="GO" id="GO:0042884">
    <property type="term" value="P:microcin transport"/>
    <property type="evidence" value="ECO:0007669"/>
    <property type="project" value="TreeGrafter"/>
</dbReference>
<feature type="region of interest" description="Disordered" evidence="9">
    <location>
        <begin position="1"/>
        <end position="25"/>
    </location>
</feature>
<dbReference type="AlphaFoldDB" id="A0A109BKP2"/>
<dbReference type="PANTHER" id="PTHR30325">
    <property type="entry name" value="MEMBRANE COMPONENT OF ABC TRANSPORTER"/>
    <property type="match status" value="1"/>
</dbReference>
<dbReference type="Proteomes" id="UP000059074">
    <property type="component" value="Unassembled WGS sequence"/>
</dbReference>
<keyword evidence="4" id="KW-0997">Cell inner membrane</keyword>
<reference evidence="11 12" key="1">
    <citation type="submission" date="2015-10" db="EMBL/GenBank/DDBJ databases">
        <title>Transcriptomic analysis of a linuron degrading triple-species bacterial consortium.</title>
        <authorList>
            <person name="Albers P."/>
        </authorList>
    </citation>
    <scope>NUCLEOTIDE SEQUENCE [LARGE SCALE GENOMIC DNA]</scope>
    <source>
        <strain evidence="11 12">WDL6</strain>
    </source>
</reference>
<evidence type="ECO:0000256" key="6">
    <source>
        <dbReference type="ARBA" id="ARBA00022989"/>
    </source>
</evidence>
<keyword evidence="6 8" id="KW-1133">Transmembrane helix</keyword>
<evidence type="ECO:0000256" key="8">
    <source>
        <dbReference type="RuleBase" id="RU363032"/>
    </source>
</evidence>
<comment type="similarity">
    <text evidence="8">Belongs to the binding-protein-dependent transport system permease family.</text>
</comment>
<evidence type="ECO:0000256" key="7">
    <source>
        <dbReference type="ARBA" id="ARBA00023136"/>
    </source>
</evidence>